<dbReference type="EMBL" id="OZ035836">
    <property type="protein sequence ID" value="CAL1580426.1"/>
    <property type="molecule type" value="Genomic_DNA"/>
</dbReference>
<protein>
    <submittedName>
        <fullName evidence="2">Uncharacterized protein</fullName>
    </submittedName>
</protein>
<dbReference type="Proteomes" id="UP001497482">
    <property type="component" value="Chromosome 14"/>
</dbReference>
<evidence type="ECO:0000313" key="3">
    <source>
        <dbReference type="EMBL" id="CAL1613024.1"/>
    </source>
</evidence>
<sequence length="135" mass="14003">MCSSESPAEASPLVLLRSPSRRPVPVLLIVPSGGQVPGASTVPEQRPSPVHLNPSRRPVPSAPQSQQETRIPVLSVPAGASPVPSRPQQEASPCGSSVPHRKPIPGAPQESQQRPSLCSSSLSRGLSLCSSSPSR</sequence>
<evidence type="ECO:0000313" key="4">
    <source>
        <dbReference type="Proteomes" id="UP001497482"/>
    </source>
</evidence>
<dbReference type="AlphaFoldDB" id="A0AAV2JRW8"/>
<reference evidence="2 4" key="1">
    <citation type="submission" date="2024-04" db="EMBL/GenBank/DDBJ databases">
        <authorList>
            <person name="Waldvogel A.-M."/>
            <person name="Schoenle A."/>
        </authorList>
    </citation>
    <scope>NUCLEOTIDE SEQUENCE [LARGE SCALE GENOMIC DNA]</scope>
</reference>
<evidence type="ECO:0000313" key="2">
    <source>
        <dbReference type="EMBL" id="CAL1580426.1"/>
    </source>
</evidence>
<proteinExistence type="predicted"/>
<organism evidence="2 4">
    <name type="scientific">Knipowitschia caucasica</name>
    <name type="common">Caucasian dwarf goby</name>
    <name type="synonym">Pomatoschistus caucasicus</name>
    <dbReference type="NCBI Taxonomy" id="637954"/>
    <lineage>
        <taxon>Eukaryota</taxon>
        <taxon>Metazoa</taxon>
        <taxon>Chordata</taxon>
        <taxon>Craniata</taxon>
        <taxon>Vertebrata</taxon>
        <taxon>Euteleostomi</taxon>
        <taxon>Actinopterygii</taxon>
        <taxon>Neopterygii</taxon>
        <taxon>Teleostei</taxon>
        <taxon>Neoteleostei</taxon>
        <taxon>Acanthomorphata</taxon>
        <taxon>Gobiaria</taxon>
        <taxon>Gobiiformes</taxon>
        <taxon>Gobioidei</taxon>
        <taxon>Gobiidae</taxon>
        <taxon>Gobiinae</taxon>
        <taxon>Knipowitschia</taxon>
    </lineage>
</organism>
<accession>A0AAV2JRW8</accession>
<dbReference type="Proteomes" id="UP001497482">
    <property type="component" value="Chromosome 8"/>
</dbReference>
<evidence type="ECO:0000256" key="1">
    <source>
        <dbReference type="SAM" id="MobiDB-lite"/>
    </source>
</evidence>
<dbReference type="EMBL" id="OZ035830">
    <property type="protein sequence ID" value="CAL1613024.1"/>
    <property type="molecule type" value="Genomic_DNA"/>
</dbReference>
<feature type="compositionally biased region" description="Low complexity" evidence="1">
    <location>
        <begin position="111"/>
        <end position="135"/>
    </location>
</feature>
<feature type="compositionally biased region" description="Polar residues" evidence="1">
    <location>
        <begin position="86"/>
        <end position="95"/>
    </location>
</feature>
<keyword evidence="4" id="KW-1185">Reference proteome</keyword>
<feature type="region of interest" description="Disordered" evidence="1">
    <location>
        <begin position="29"/>
        <end position="135"/>
    </location>
</feature>
<gene>
    <name evidence="2" type="ORF">KC01_LOCUS11270</name>
    <name evidence="3" type="ORF">KC01_LOCUS39292</name>
</gene>
<name>A0AAV2JRW8_KNICA</name>